<sequence>MGRKKKDQADKSGSQHESINEPQQTTCTDTQISTNTFTMSSGLIGNVSQLSLDGNLCQIWSDWLQEFNIYLIASGYDSQPEIRKISIFLHFIGKAALKIYNSFNINIKELTLDNLIFKFNEYFIPRKNFTVERHKFFTRYQLPDESINEHTYSRLTNKSKSCEFESLRESLIKDMLICGLNTNEYDILQCYLNTTLLPL</sequence>
<feature type="compositionally biased region" description="Polar residues" evidence="1">
    <location>
        <begin position="15"/>
        <end position="25"/>
    </location>
</feature>
<dbReference type="PANTHER" id="PTHR33198">
    <property type="entry name" value="ANK_REP_REGION DOMAIN-CONTAINING PROTEIN-RELATED"/>
    <property type="match status" value="1"/>
</dbReference>
<accession>A0AAV0WFT4</accession>
<evidence type="ECO:0000313" key="3">
    <source>
        <dbReference type="Proteomes" id="UP001160148"/>
    </source>
</evidence>
<reference evidence="2 3" key="1">
    <citation type="submission" date="2023-01" db="EMBL/GenBank/DDBJ databases">
        <authorList>
            <person name="Whitehead M."/>
        </authorList>
    </citation>
    <scope>NUCLEOTIDE SEQUENCE [LARGE SCALE GENOMIC DNA]</scope>
</reference>
<feature type="region of interest" description="Disordered" evidence="1">
    <location>
        <begin position="1"/>
        <end position="25"/>
    </location>
</feature>
<name>A0AAV0WFT4_9HEMI</name>
<organism evidence="2 3">
    <name type="scientific">Macrosiphum euphorbiae</name>
    <name type="common">potato aphid</name>
    <dbReference type="NCBI Taxonomy" id="13131"/>
    <lineage>
        <taxon>Eukaryota</taxon>
        <taxon>Metazoa</taxon>
        <taxon>Ecdysozoa</taxon>
        <taxon>Arthropoda</taxon>
        <taxon>Hexapoda</taxon>
        <taxon>Insecta</taxon>
        <taxon>Pterygota</taxon>
        <taxon>Neoptera</taxon>
        <taxon>Paraneoptera</taxon>
        <taxon>Hemiptera</taxon>
        <taxon>Sternorrhyncha</taxon>
        <taxon>Aphidomorpha</taxon>
        <taxon>Aphidoidea</taxon>
        <taxon>Aphididae</taxon>
        <taxon>Macrosiphini</taxon>
        <taxon>Macrosiphum</taxon>
    </lineage>
</organism>
<evidence type="ECO:0000256" key="1">
    <source>
        <dbReference type="SAM" id="MobiDB-lite"/>
    </source>
</evidence>
<dbReference type="Proteomes" id="UP001160148">
    <property type="component" value="Unassembled WGS sequence"/>
</dbReference>
<dbReference type="AlphaFoldDB" id="A0AAV0WFT4"/>
<keyword evidence="3" id="KW-1185">Reference proteome</keyword>
<gene>
    <name evidence="2" type="ORF">MEUPH1_LOCUS10704</name>
</gene>
<protein>
    <submittedName>
        <fullName evidence="2">Uncharacterized protein</fullName>
    </submittedName>
</protein>
<comment type="caution">
    <text evidence="2">The sequence shown here is derived from an EMBL/GenBank/DDBJ whole genome shotgun (WGS) entry which is preliminary data.</text>
</comment>
<dbReference type="EMBL" id="CARXXK010000002">
    <property type="protein sequence ID" value="CAI6354749.1"/>
    <property type="molecule type" value="Genomic_DNA"/>
</dbReference>
<proteinExistence type="predicted"/>
<evidence type="ECO:0000313" key="2">
    <source>
        <dbReference type="EMBL" id="CAI6354749.1"/>
    </source>
</evidence>
<dbReference type="PANTHER" id="PTHR33198:SF20">
    <property type="entry name" value="RETROTRANSPOSON GAG DOMAIN-CONTAINING PROTEIN"/>
    <property type="match status" value="1"/>
</dbReference>